<gene>
    <name evidence="1" type="ORF">ERS013200_00231</name>
</gene>
<sequence length="78" mass="8980">MQCAKISVWHLPPISSSRRWLSVGAERARRIKLRMVFLIRCHSKCGIVAKRAELDQSFMLPFCESHDSPIYSMTPCSK</sequence>
<proteinExistence type="predicted"/>
<reference evidence="1 2" key="1">
    <citation type="submission" date="2015-07" db="EMBL/GenBank/DDBJ databases">
        <authorList>
            <consortium name="Pathogen Informatics"/>
        </authorList>
    </citation>
    <scope>NUCLEOTIDE SEQUENCE [LARGE SCALE GENOMIC DNA]</scope>
    <source>
        <strain evidence="1 2">A316</strain>
    </source>
</reference>
<dbReference type="EMBL" id="CWQY01000001">
    <property type="protein sequence ID" value="CSB97743.1"/>
    <property type="molecule type" value="Genomic_DNA"/>
</dbReference>
<organism evidence="1 2">
    <name type="scientific">Vibrio cholerae</name>
    <dbReference type="NCBI Taxonomy" id="666"/>
    <lineage>
        <taxon>Bacteria</taxon>
        <taxon>Pseudomonadati</taxon>
        <taxon>Pseudomonadota</taxon>
        <taxon>Gammaproteobacteria</taxon>
        <taxon>Vibrionales</taxon>
        <taxon>Vibrionaceae</taxon>
        <taxon>Vibrio</taxon>
    </lineage>
</organism>
<dbReference type="Proteomes" id="UP000041770">
    <property type="component" value="Unassembled WGS sequence"/>
</dbReference>
<evidence type="ECO:0000313" key="1">
    <source>
        <dbReference type="EMBL" id="CSB97743.1"/>
    </source>
</evidence>
<protein>
    <submittedName>
        <fullName evidence="1">Uncharacterized protein</fullName>
    </submittedName>
</protein>
<evidence type="ECO:0000313" key="2">
    <source>
        <dbReference type="Proteomes" id="UP000041770"/>
    </source>
</evidence>
<dbReference type="AlphaFoldDB" id="A0A655PWD8"/>
<accession>A0A655PWD8</accession>
<name>A0A655PWD8_VIBCL</name>